<dbReference type="InterPro" id="IPR023637">
    <property type="entry name" value="Urocanase-like"/>
</dbReference>
<evidence type="ECO:0000259" key="12">
    <source>
        <dbReference type="Pfam" id="PF01175"/>
    </source>
</evidence>
<dbReference type="InterPro" id="IPR055351">
    <property type="entry name" value="Urocanase"/>
</dbReference>
<evidence type="ECO:0000259" key="13">
    <source>
        <dbReference type="Pfam" id="PF17391"/>
    </source>
</evidence>
<comment type="pathway">
    <text evidence="2">Amino-acid degradation; L-histidine degradation into L-glutamate; N-formimidoyl-L-glutamate from L-histidine: step 2/3.</text>
</comment>
<dbReference type="Gene3D" id="3.40.1770.10">
    <property type="entry name" value="Urocanase superfamily"/>
    <property type="match status" value="2"/>
</dbReference>
<dbReference type="GO" id="GO:0016153">
    <property type="term" value="F:urocanate hydratase activity"/>
    <property type="evidence" value="ECO:0007669"/>
    <property type="project" value="UniProtKB-EC"/>
</dbReference>
<evidence type="ECO:0000313" key="16">
    <source>
        <dbReference type="Proteomes" id="UP000264800"/>
    </source>
</evidence>
<dbReference type="PANTHER" id="PTHR12216">
    <property type="entry name" value="UROCANATE HYDRATASE"/>
    <property type="match status" value="1"/>
</dbReference>
<dbReference type="Ensembl" id="ENSKMAT00000027576.1">
    <property type="protein sequence ID" value="ENSKMAP00000027234.1"/>
    <property type="gene ID" value="ENSKMAG00000020141.1"/>
</dbReference>
<evidence type="ECO:0000259" key="14">
    <source>
        <dbReference type="Pfam" id="PF17392"/>
    </source>
</evidence>
<dbReference type="Pfam" id="PF17391">
    <property type="entry name" value="Urocanase_N"/>
    <property type="match status" value="1"/>
</dbReference>
<keyword evidence="6" id="KW-0520">NAD</keyword>
<dbReference type="PROSITE" id="PS01233">
    <property type="entry name" value="UROCANASE"/>
    <property type="match status" value="1"/>
</dbReference>
<dbReference type="InterPro" id="IPR036190">
    <property type="entry name" value="Urocanase_sf"/>
</dbReference>
<dbReference type="Proteomes" id="UP000264800">
    <property type="component" value="Unplaced"/>
</dbReference>
<dbReference type="PANTHER" id="PTHR12216:SF3">
    <property type="entry name" value="UROCANATE HYDRATASE"/>
    <property type="match status" value="1"/>
</dbReference>
<evidence type="ECO:0000256" key="2">
    <source>
        <dbReference type="ARBA" id="ARBA00004794"/>
    </source>
</evidence>
<keyword evidence="16" id="KW-1185">Reference proteome</keyword>
<reference evidence="15" key="1">
    <citation type="submission" date="2025-08" db="UniProtKB">
        <authorList>
            <consortium name="Ensembl"/>
        </authorList>
    </citation>
    <scope>IDENTIFICATION</scope>
</reference>
<evidence type="ECO:0000256" key="6">
    <source>
        <dbReference type="ARBA" id="ARBA00023027"/>
    </source>
</evidence>
<dbReference type="FunFam" id="3.40.50.10730:FF:000002">
    <property type="entry name" value="Urocanate hydratase 1"/>
    <property type="match status" value="1"/>
</dbReference>
<dbReference type="GO" id="GO:0019557">
    <property type="term" value="P:L-histidine catabolic process to glutamate and formate"/>
    <property type="evidence" value="ECO:0007669"/>
    <property type="project" value="UniProtKB-UniPathway"/>
</dbReference>
<evidence type="ECO:0000256" key="7">
    <source>
        <dbReference type="ARBA" id="ARBA00023239"/>
    </source>
</evidence>
<feature type="region of interest" description="Disordered" evidence="11">
    <location>
        <begin position="1"/>
        <end position="32"/>
    </location>
</feature>
<evidence type="ECO:0000256" key="1">
    <source>
        <dbReference type="ARBA" id="ARBA00001911"/>
    </source>
</evidence>
<evidence type="ECO:0000256" key="3">
    <source>
        <dbReference type="ARBA" id="ARBA00007578"/>
    </source>
</evidence>
<comment type="cofactor">
    <cofactor evidence="1">
        <name>NAD(+)</name>
        <dbReference type="ChEBI" id="CHEBI:57540"/>
    </cofactor>
</comment>
<evidence type="ECO:0000256" key="4">
    <source>
        <dbReference type="ARBA" id="ARBA00011992"/>
    </source>
</evidence>
<dbReference type="Pfam" id="PF01175">
    <property type="entry name" value="Urocanase"/>
    <property type="match status" value="1"/>
</dbReference>
<dbReference type="InterPro" id="IPR038364">
    <property type="entry name" value="Urocanase_central_sf"/>
</dbReference>
<comment type="catalytic activity">
    <reaction evidence="9">
        <text>4-imidazolone-5-propanoate = trans-urocanate + H2O</text>
        <dbReference type="Rhea" id="RHEA:13101"/>
        <dbReference type="ChEBI" id="CHEBI:15377"/>
        <dbReference type="ChEBI" id="CHEBI:17771"/>
        <dbReference type="ChEBI" id="CHEBI:77893"/>
        <dbReference type="EC" id="4.2.1.49"/>
    </reaction>
</comment>
<dbReference type="InterPro" id="IPR035400">
    <property type="entry name" value="Urocanase_N"/>
</dbReference>
<feature type="domain" description="Urocanase N-terminal" evidence="13">
    <location>
        <begin position="85"/>
        <end position="211"/>
    </location>
</feature>
<dbReference type="HAMAP" id="MF_00577">
    <property type="entry name" value="HutU"/>
    <property type="match status" value="1"/>
</dbReference>
<dbReference type="FunFam" id="3.40.1770.10:FF:000002">
    <property type="entry name" value="Urocanate hydratase 1"/>
    <property type="match status" value="1"/>
</dbReference>
<evidence type="ECO:0000256" key="9">
    <source>
        <dbReference type="ARBA" id="ARBA00047623"/>
    </source>
</evidence>
<evidence type="ECO:0000256" key="10">
    <source>
        <dbReference type="ARBA" id="ARBA00070010"/>
    </source>
</evidence>
<accession>A0A3Q3BNC6</accession>
<dbReference type="GO" id="GO:0019556">
    <property type="term" value="P:L-histidine catabolic process to glutamate and formamide"/>
    <property type="evidence" value="ECO:0007669"/>
    <property type="project" value="UniProtKB-UniPathway"/>
</dbReference>
<proteinExistence type="inferred from homology"/>
<sequence>MSNLKEICSGLPLDPLPPTRGRDPNVPHAPVRTPNLTAQEEQLALRNALRYFPPSHHATLAPEFAQELRQYGHIYMYRFCPTLRMRAYPIDQYPCRTRQAAAMMLMVMNNLDPTVAQFPQELVTYGGNGQVFSNWAQFHLVMHYLSEMTEEQTLVMYSGHPMGLFPSLPSSPRAVITNGMVVPNYSSRDQYEKMFALGVSMYGQMTAGSYCYIGPQGIVHGTLLTVLNAGRRYLGTDDLRGRVFVTSGLGGMSGAQAKAAVIAGCVGVIAEVDEAPLRKRYEQGWVMEVTSSLEQCIKQLRIVPLCVHDSSLIRERLLQELEKTGDLLVDLGSDQTSLHNPFNGGYYPVPLSFRQANLLMSADPDRFRSTVQESLRRHIKAINKLSDAGMFFWDYGNAFLLEAQRAGAEVTKADGGATEFRYPSYVQHIMGDIFSLGFGPFRWVCTSCDPKDLAVTDDIAAKVLEEITASMSDRIKQQYSDNIRWIKEAGKHKMVVGSQARILYSDQKGRIRIALAMNQAVADGRVSAPVVISRDHHDVSGTDSPFRETSNVYDGSAFCADMAVQNVIGDAFRGATWVALHNGGGVGWGEVTNGGFGLLLDGSDQAEKRARLMLSWDVSNGVARRCWSGNANAYETIQRTMEENRQLRVTVPFPVQDERVLDHVLQG</sequence>
<feature type="domain" description="Urocanase C-terminal" evidence="14">
    <location>
        <begin position="432"/>
        <end position="638"/>
    </location>
</feature>
<dbReference type="Pfam" id="PF17392">
    <property type="entry name" value="Urocanase_C"/>
    <property type="match status" value="1"/>
</dbReference>
<name>A0A3Q3BNC6_KRYMA</name>
<evidence type="ECO:0000313" key="15">
    <source>
        <dbReference type="Ensembl" id="ENSKMAP00000027234.1"/>
    </source>
</evidence>
<evidence type="ECO:0000256" key="8">
    <source>
        <dbReference type="ARBA" id="ARBA00031640"/>
    </source>
</evidence>
<keyword evidence="5" id="KW-0369">Histidine metabolism</keyword>
<dbReference type="InterPro" id="IPR035401">
    <property type="entry name" value="Urocanase_C"/>
</dbReference>
<dbReference type="AlphaFoldDB" id="A0A3Q3BNC6"/>
<dbReference type="GeneTree" id="ENSGT00390000015136"/>
<keyword evidence="7" id="KW-0456">Lyase</keyword>
<feature type="domain" description="Urocanase Rossmann-like" evidence="12">
    <location>
        <begin position="214"/>
        <end position="429"/>
    </location>
</feature>
<protein>
    <recommendedName>
        <fullName evidence="10">Urocanate hydratase</fullName>
        <ecNumber evidence="4">4.2.1.49</ecNumber>
    </recommendedName>
    <alternativeName>
        <fullName evidence="8">Imidazolonepropionate hydrolase</fullName>
    </alternativeName>
</protein>
<dbReference type="UniPathway" id="UPA00379">
    <property type="reaction ID" value="UER00550"/>
</dbReference>
<evidence type="ECO:0000256" key="5">
    <source>
        <dbReference type="ARBA" id="ARBA00022808"/>
    </source>
</evidence>
<dbReference type="FunFam" id="3.40.1770.10:FF:000003">
    <property type="entry name" value="Urocanate hydratase 1"/>
    <property type="match status" value="1"/>
</dbReference>
<dbReference type="InterPro" id="IPR035085">
    <property type="entry name" value="Urocanase_Rossmann-like"/>
</dbReference>
<organism evidence="15 16">
    <name type="scientific">Kryptolebias marmoratus</name>
    <name type="common">Mangrove killifish</name>
    <name type="synonym">Rivulus marmoratus</name>
    <dbReference type="NCBI Taxonomy" id="37003"/>
    <lineage>
        <taxon>Eukaryota</taxon>
        <taxon>Metazoa</taxon>
        <taxon>Chordata</taxon>
        <taxon>Craniata</taxon>
        <taxon>Vertebrata</taxon>
        <taxon>Euteleostomi</taxon>
        <taxon>Actinopterygii</taxon>
        <taxon>Neopterygii</taxon>
        <taxon>Teleostei</taxon>
        <taxon>Neoteleostei</taxon>
        <taxon>Acanthomorphata</taxon>
        <taxon>Ovalentaria</taxon>
        <taxon>Atherinomorphae</taxon>
        <taxon>Cyprinodontiformes</taxon>
        <taxon>Rivulidae</taxon>
        <taxon>Kryptolebias</taxon>
    </lineage>
</organism>
<dbReference type="Gene3D" id="3.40.50.10730">
    <property type="entry name" value="Urocanase like domains"/>
    <property type="match status" value="1"/>
</dbReference>
<dbReference type="NCBIfam" id="NF003820">
    <property type="entry name" value="PRK05414.1"/>
    <property type="match status" value="1"/>
</dbReference>
<evidence type="ECO:0000256" key="11">
    <source>
        <dbReference type="SAM" id="MobiDB-lite"/>
    </source>
</evidence>
<dbReference type="EC" id="4.2.1.49" evidence="4"/>
<reference evidence="15" key="2">
    <citation type="submission" date="2025-09" db="UniProtKB">
        <authorList>
            <consortium name="Ensembl"/>
        </authorList>
    </citation>
    <scope>IDENTIFICATION</scope>
</reference>
<dbReference type="PIRSF" id="PIRSF001423">
    <property type="entry name" value="Urocanate_hydrat"/>
    <property type="match status" value="1"/>
</dbReference>
<dbReference type="InterPro" id="IPR023636">
    <property type="entry name" value="Urocanase_CS"/>
</dbReference>
<comment type="similarity">
    <text evidence="3">Belongs to the urocanase family.</text>
</comment>
<dbReference type="SUPFAM" id="SSF111326">
    <property type="entry name" value="Urocanase"/>
    <property type="match status" value="1"/>
</dbReference>